<name>A0ABW2XKZ9_9ACTN</name>
<keyword evidence="3" id="KW-0547">Nucleotide-binding</keyword>
<dbReference type="EMBL" id="JBHTGP010000006">
    <property type="protein sequence ID" value="MFD0685181.1"/>
    <property type="molecule type" value="Genomic_DNA"/>
</dbReference>
<dbReference type="PANTHER" id="PTHR35526:SF3">
    <property type="entry name" value="ANTI-SIGMA-F FACTOR RSBW"/>
    <property type="match status" value="1"/>
</dbReference>
<keyword evidence="3" id="KW-0067">ATP-binding</keyword>
<dbReference type="RefSeq" id="WP_131757371.1">
    <property type="nucleotide sequence ID" value="NZ_CAACUY010000030.1"/>
</dbReference>
<feature type="domain" description="Histidine kinase/HSP90-like ATPase" evidence="2">
    <location>
        <begin position="20"/>
        <end position="142"/>
    </location>
</feature>
<dbReference type="InterPro" id="IPR050267">
    <property type="entry name" value="Anti-sigma-factor_SerPK"/>
</dbReference>
<evidence type="ECO:0000313" key="3">
    <source>
        <dbReference type="EMBL" id="MFD0685181.1"/>
    </source>
</evidence>
<keyword evidence="1" id="KW-0418">Kinase</keyword>
<dbReference type="GO" id="GO:0005524">
    <property type="term" value="F:ATP binding"/>
    <property type="evidence" value="ECO:0007669"/>
    <property type="project" value="UniProtKB-KW"/>
</dbReference>
<keyword evidence="1" id="KW-0808">Transferase</keyword>
<dbReference type="Gene3D" id="3.30.565.10">
    <property type="entry name" value="Histidine kinase-like ATPase, C-terminal domain"/>
    <property type="match status" value="1"/>
</dbReference>
<gene>
    <name evidence="3" type="ORF">ACFQZM_11790</name>
</gene>
<evidence type="ECO:0000256" key="1">
    <source>
        <dbReference type="ARBA" id="ARBA00022527"/>
    </source>
</evidence>
<accession>A0ABW2XKZ9</accession>
<protein>
    <submittedName>
        <fullName evidence="3">ATP-binding protein</fullName>
    </submittedName>
</protein>
<comment type="caution">
    <text evidence="3">The sequence shown here is derived from an EMBL/GenBank/DDBJ whole genome shotgun (WGS) entry which is preliminary data.</text>
</comment>
<keyword evidence="4" id="KW-1185">Reference proteome</keyword>
<evidence type="ECO:0000259" key="2">
    <source>
        <dbReference type="Pfam" id="PF13581"/>
    </source>
</evidence>
<organism evidence="3 4">
    <name type="scientific">Actinomadura fibrosa</name>
    <dbReference type="NCBI Taxonomy" id="111802"/>
    <lineage>
        <taxon>Bacteria</taxon>
        <taxon>Bacillati</taxon>
        <taxon>Actinomycetota</taxon>
        <taxon>Actinomycetes</taxon>
        <taxon>Streptosporangiales</taxon>
        <taxon>Thermomonosporaceae</taxon>
        <taxon>Actinomadura</taxon>
    </lineage>
</organism>
<dbReference type="CDD" id="cd16936">
    <property type="entry name" value="HATPase_RsbW-like"/>
    <property type="match status" value="1"/>
</dbReference>
<dbReference type="InterPro" id="IPR003594">
    <property type="entry name" value="HATPase_dom"/>
</dbReference>
<proteinExistence type="predicted"/>
<keyword evidence="1" id="KW-0723">Serine/threonine-protein kinase</keyword>
<sequence length="238" mass="26252">MLMGRPADIANGGACVFQLPRDPSAVSKARSLIAATMRAFPFAADMVEDAKLAVSEVTTNALAHAASTACPELWVWARTRPVPELVVSVFDAHRDTWPVADNGGLLDEHGRGMSIVAAFSTDAGSHLTRSRLTRMSGKCVWFRLPLPEPWPGVDRVIAPRVAAERLSEVLRARGVLFTCRSDDSGISVLTLGARNVWVEPKSFSWRDGRGYVRQPLIDLQETAERIVSFEEWRTQRKL</sequence>
<dbReference type="InterPro" id="IPR036890">
    <property type="entry name" value="HATPase_C_sf"/>
</dbReference>
<reference evidence="4" key="1">
    <citation type="journal article" date="2019" name="Int. J. Syst. Evol. Microbiol.">
        <title>The Global Catalogue of Microorganisms (GCM) 10K type strain sequencing project: providing services to taxonomists for standard genome sequencing and annotation.</title>
        <authorList>
            <consortium name="The Broad Institute Genomics Platform"/>
            <consortium name="The Broad Institute Genome Sequencing Center for Infectious Disease"/>
            <person name="Wu L."/>
            <person name="Ma J."/>
        </authorList>
    </citation>
    <scope>NUCLEOTIDE SEQUENCE [LARGE SCALE GENOMIC DNA]</scope>
    <source>
        <strain evidence="4">JCM 9371</strain>
    </source>
</reference>
<dbReference type="Pfam" id="PF13581">
    <property type="entry name" value="HATPase_c_2"/>
    <property type="match status" value="1"/>
</dbReference>
<evidence type="ECO:0000313" key="4">
    <source>
        <dbReference type="Proteomes" id="UP001597063"/>
    </source>
</evidence>
<dbReference type="PANTHER" id="PTHR35526">
    <property type="entry name" value="ANTI-SIGMA-F FACTOR RSBW-RELATED"/>
    <property type="match status" value="1"/>
</dbReference>
<dbReference type="Proteomes" id="UP001597063">
    <property type="component" value="Unassembled WGS sequence"/>
</dbReference>